<dbReference type="GO" id="GO:0004364">
    <property type="term" value="F:glutathione transferase activity"/>
    <property type="evidence" value="ECO:0007669"/>
    <property type="project" value="TreeGrafter"/>
</dbReference>
<dbReference type="SMR" id="Q2YFE6"/>
<name>Q2YFE6_SARSC</name>
<dbReference type="InterPro" id="IPR040079">
    <property type="entry name" value="Glutathione_S-Trfase"/>
</dbReference>
<reference evidence="5" key="4">
    <citation type="submission" date="2020-01" db="EMBL/GenBank/DDBJ databases">
        <authorList>
            <person name="Korhonen P.K.K."/>
            <person name="Guangxu M.G."/>
            <person name="Wang T.W."/>
            <person name="Stroehlein A.J.S."/>
            <person name="Young N.D."/>
            <person name="Ang C.-S.A."/>
            <person name="Fernando D.W.F."/>
            <person name="Lu H.L."/>
            <person name="Taylor S.T."/>
            <person name="Ehtesham M.E.M."/>
            <person name="Najaraj S.H.N."/>
            <person name="Harsha G.H.G."/>
            <person name="Madugundu A.M."/>
            <person name="Renuse S.R."/>
            <person name="Holt D.H."/>
            <person name="Pandey A.P."/>
            <person name="Papenfuss A.P."/>
            <person name="Gasser R.B.G."/>
            <person name="Fischer K.F."/>
        </authorList>
    </citation>
    <scope>NUCLEOTIDE SEQUENCE</scope>
    <source>
        <strain evidence="5">SSS_KF_BRIS2020</strain>
    </source>
</reference>
<dbReference type="EnsemblMetazoa" id="SSS_1272s_mrna">
    <property type="protein sequence ID" value="KAF7488116.1"/>
    <property type="gene ID" value="SSS_1272"/>
</dbReference>
<dbReference type="SUPFAM" id="SSF47616">
    <property type="entry name" value="GST C-terminal domain-like"/>
    <property type="match status" value="1"/>
</dbReference>
<evidence type="ECO:0000256" key="1">
    <source>
        <dbReference type="ARBA" id="ARBA00011738"/>
    </source>
</evidence>
<dbReference type="Gene3D" id="1.20.1050.10">
    <property type="match status" value="1"/>
</dbReference>
<reference evidence="8" key="3">
    <citation type="journal article" date="2020" name="PLoS Negl. Trop. Dis.">
        <title>High-quality nuclear genome for Sarcoptes scabiei-A critical resource for a neglected parasite.</title>
        <authorList>
            <person name="Korhonen P.K."/>
            <person name="Gasser R.B."/>
            <person name="Ma G."/>
            <person name="Wang T."/>
            <person name="Stroehlein A.J."/>
            <person name="Young N.D."/>
            <person name="Ang C.S."/>
            <person name="Fernando D.D."/>
            <person name="Lu H.C."/>
            <person name="Taylor S."/>
            <person name="Reynolds S.L."/>
            <person name="Mofiz E."/>
            <person name="Najaraj S.H."/>
            <person name="Gowda H."/>
            <person name="Madugundu A."/>
            <person name="Renuse S."/>
            <person name="Holt D."/>
            <person name="Pandey A."/>
            <person name="Papenfuss A.T."/>
            <person name="Fischer K."/>
        </authorList>
    </citation>
    <scope>NUCLEOTIDE SEQUENCE [LARGE SCALE GENOMIC DNA]</scope>
</reference>
<evidence type="ECO:0000313" key="8">
    <source>
        <dbReference type="Proteomes" id="UP000070412"/>
    </source>
</evidence>
<dbReference type="Proteomes" id="UP000070412">
    <property type="component" value="Unassembled WGS sequence"/>
</dbReference>
<keyword evidence="8" id="KW-1185">Reference proteome</keyword>
<feature type="domain" description="GST N-terminal" evidence="2">
    <location>
        <begin position="2"/>
        <end position="84"/>
    </location>
</feature>
<dbReference type="OMA" id="SAKMEAW"/>
<sequence length="221" mass="25378">MAKPTFYYMPESPPCRTVMAVARMIGLDMEMKKLNLRNKEHLTPEFLKINPMHKVPTLVEPDGFALGESRAISTYIIQKYKPSSPLYPVDDLRRRAHIDGWLQYDCSTLGPALRAVIMDRMYGGGLNENRLNQTKETLKTLNEVLKALEGRYLLDDQITVADISMYFSCNMIEVLPDLEMSDYEHLCKWYKNMTEAMNAVDHDGLFAEAIQSAKKYIAEKL</sequence>
<evidence type="ECO:0000259" key="2">
    <source>
        <dbReference type="PROSITE" id="PS50404"/>
    </source>
</evidence>
<dbReference type="SFLD" id="SFLDS00019">
    <property type="entry name" value="Glutathione_Transferase_(cytos"/>
    <property type="match status" value="1"/>
</dbReference>
<evidence type="ECO:0000313" key="6">
    <source>
        <dbReference type="EMBL" id="KPM09608.1"/>
    </source>
</evidence>
<dbReference type="InterPro" id="IPR004046">
    <property type="entry name" value="GST_C"/>
</dbReference>
<dbReference type="EMBL" id="AY825937">
    <property type="protein sequence ID" value="AAX37325.1"/>
    <property type="molecule type" value="mRNA"/>
</dbReference>
<dbReference type="FunFam" id="3.40.30.10:FF:000034">
    <property type="entry name" value="glutathione S-transferase 1"/>
    <property type="match status" value="1"/>
</dbReference>
<dbReference type="Pfam" id="PF13417">
    <property type="entry name" value="GST_N_3"/>
    <property type="match status" value="1"/>
</dbReference>
<reference evidence="6 9" key="2">
    <citation type="journal article" date="2015" name="Parasit. Vectors">
        <title>Draft genome of the scabies mite.</title>
        <authorList>
            <person name="Rider S.D.Jr."/>
            <person name="Morgan M.S."/>
            <person name="Arlian L.G."/>
        </authorList>
    </citation>
    <scope>NUCLEOTIDE SEQUENCE [LARGE SCALE GENOMIC DNA]</scope>
    <source>
        <strain evidence="6">Arlian Lab</strain>
    </source>
</reference>
<dbReference type="Pfam" id="PF00043">
    <property type="entry name" value="GST_C"/>
    <property type="match status" value="1"/>
</dbReference>
<gene>
    <name evidence="6" type="ORF">QR98_0081470</name>
    <name evidence="5" type="ORF">SSS_1272</name>
</gene>
<dbReference type="CDD" id="cd03045">
    <property type="entry name" value="GST_N_Delta_Epsilon"/>
    <property type="match status" value="1"/>
</dbReference>
<dbReference type="InterPro" id="IPR036282">
    <property type="entry name" value="Glutathione-S-Trfase_C_sf"/>
</dbReference>
<comment type="subunit">
    <text evidence="1">Homodimer.</text>
</comment>
<dbReference type="Proteomes" id="UP000616769">
    <property type="component" value="Unassembled WGS sequence"/>
</dbReference>
<reference evidence="4" key="1">
    <citation type="journal article" date="2005" name="Am. J. Trop. Med. Hyg.">
        <title>Identification and characterization of Sarcoptes scabiei and Dermatophagoides pteronyssinus glutathione S-transferases: implication as a potential major allergen in crusted scabies.</title>
        <authorList>
            <person name="Dougall A."/>
            <person name="Holt D.C."/>
            <person name="Fischer K."/>
            <person name="Currie B.J."/>
            <person name="Kemp D.J."/>
            <person name="Walton S.F."/>
        </authorList>
    </citation>
    <scope>NUCLEOTIDE SEQUENCE</scope>
</reference>
<reference evidence="7" key="5">
    <citation type="submission" date="2022-06" db="UniProtKB">
        <authorList>
            <consortium name="EnsemblMetazoa"/>
        </authorList>
    </citation>
    <scope>IDENTIFICATION</scope>
</reference>
<evidence type="ECO:0000313" key="9">
    <source>
        <dbReference type="Proteomes" id="UP000616769"/>
    </source>
</evidence>
<dbReference type="PROSITE" id="PS50405">
    <property type="entry name" value="GST_CTER"/>
    <property type="match status" value="1"/>
</dbReference>
<dbReference type="EMBL" id="WVUK01000066">
    <property type="protein sequence ID" value="KAF7488116.1"/>
    <property type="molecule type" value="Genomic_DNA"/>
</dbReference>
<evidence type="ECO:0000313" key="4">
    <source>
        <dbReference type="EMBL" id="AAX37325.1"/>
    </source>
</evidence>
<dbReference type="VEuPathDB" id="VectorBase:SSCA000318"/>
<dbReference type="InterPro" id="IPR010987">
    <property type="entry name" value="Glutathione-S-Trfase_C-like"/>
</dbReference>
<feature type="domain" description="GST C-terminal" evidence="3">
    <location>
        <begin position="91"/>
        <end position="216"/>
    </location>
</feature>
<dbReference type="PANTHER" id="PTHR43969:SF9">
    <property type="entry name" value="GLUTATHIONE S TRANSFERASE D10, ISOFORM A-RELATED"/>
    <property type="match status" value="1"/>
</dbReference>
<dbReference type="OrthoDB" id="6490010at2759"/>
<keyword evidence="4" id="KW-0808">Transferase</keyword>
<organism evidence="4">
    <name type="scientific">Sarcoptes scabiei</name>
    <name type="common">Itch mite</name>
    <name type="synonym">Acarus scabiei</name>
    <dbReference type="NCBI Taxonomy" id="52283"/>
    <lineage>
        <taxon>Eukaryota</taxon>
        <taxon>Metazoa</taxon>
        <taxon>Ecdysozoa</taxon>
        <taxon>Arthropoda</taxon>
        <taxon>Chelicerata</taxon>
        <taxon>Arachnida</taxon>
        <taxon>Acari</taxon>
        <taxon>Acariformes</taxon>
        <taxon>Sarcoptiformes</taxon>
        <taxon>Astigmata</taxon>
        <taxon>Psoroptidia</taxon>
        <taxon>Sarcoptoidea</taxon>
        <taxon>Sarcoptidae</taxon>
        <taxon>Sarcoptinae</taxon>
        <taxon>Sarcoptes</taxon>
    </lineage>
</organism>
<evidence type="ECO:0000313" key="5">
    <source>
        <dbReference type="EMBL" id="KAF7488116.1"/>
    </source>
</evidence>
<accession>Q2YFE6</accession>
<dbReference type="AlphaFoldDB" id="Q2YFE6"/>
<dbReference type="PANTHER" id="PTHR43969">
    <property type="entry name" value="GLUTATHIONE S TRANSFERASE D10, ISOFORM A-RELATED"/>
    <property type="match status" value="1"/>
</dbReference>
<dbReference type="InterPro" id="IPR036249">
    <property type="entry name" value="Thioredoxin-like_sf"/>
</dbReference>
<dbReference type="PROSITE" id="PS50404">
    <property type="entry name" value="GST_NTER"/>
    <property type="match status" value="1"/>
</dbReference>
<dbReference type="SFLD" id="SFLDG00358">
    <property type="entry name" value="Main_(cytGST)"/>
    <property type="match status" value="1"/>
</dbReference>
<evidence type="ECO:0000313" key="7">
    <source>
        <dbReference type="EnsemblMetazoa" id="KAF7488116.1"/>
    </source>
</evidence>
<dbReference type="BRENDA" id="2.5.1.18">
    <property type="organism ID" value="7964"/>
</dbReference>
<dbReference type="GO" id="GO:0006749">
    <property type="term" value="P:glutathione metabolic process"/>
    <property type="evidence" value="ECO:0007669"/>
    <property type="project" value="TreeGrafter"/>
</dbReference>
<dbReference type="InterPro" id="IPR004045">
    <property type="entry name" value="Glutathione_S-Trfase_N"/>
</dbReference>
<dbReference type="EMBL" id="JXLN01013794">
    <property type="protein sequence ID" value="KPM09608.1"/>
    <property type="molecule type" value="Genomic_DNA"/>
</dbReference>
<dbReference type="SUPFAM" id="SSF52833">
    <property type="entry name" value="Thioredoxin-like"/>
    <property type="match status" value="1"/>
</dbReference>
<protein>
    <submittedName>
        <fullName evidence="5">Glutathione S-transferase 1-1</fullName>
    </submittedName>
    <submittedName>
        <fullName evidence="6">Glutathione S-transferase delta class 3</fullName>
    </submittedName>
    <submittedName>
        <fullName evidence="4">Glutathione transferase delta-like Yv4022A06</fullName>
    </submittedName>
</protein>
<evidence type="ECO:0000259" key="3">
    <source>
        <dbReference type="PROSITE" id="PS50405"/>
    </source>
</evidence>
<dbReference type="Gene3D" id="3.40.30.10">
    <property type="entry name" value="Glutaredoxin"/>
    <property type="match status" value="1"/>
</dbReference>
<proteinExistence type="evidence at transcript level"/>